<dbReference type="EMBL" id="SMOG01000002">
    <property type="protein sequence ID" value="TDF74175.1"/>
    <property type="molecule type" value="Genomic_DNA"/>
</dbReference>
<evidence type="ECO:0000313" key="2">
    <source>
        <dbReference type="Proteomes" id="UP000294588"/>
    </source>
</evidence>
<keyword evidence="1" id="KW-0808">Transferase</keyword>
<sequence length="248" mass="28698">MDYYSEHTWKHYDSEGRSLERLACIKKMIPEDVKTILDVGCGNGIITNELAEDYEVTALDPSAIALQYVQCAKICASIDAIPFPDNSFDLVCCNEVLEHLDNINLQKGIQEIKRVSKKYLIIGIPYKEQLEKKFYRCAICGFSENVYSHLQSFDLSKLDNLLTPDFIHLEYHIFGPMERNIHPFLLSILHKQGQWFLPSEGQKCPQCGSTEFLHKSNLLTRMVNGMNLIFSHPHPYWLYTLYQKKDNI</sequence>
<protein>
    <submittedName>
        <fullName evidence="1">Class I SAM-dependent methyltransferase</fullName>
    </submittedName>
</protein>
<keyword evidence="1" id="KW-0489">Methyltransferase</keyword>
<evidence type="ECO:0000313" key="1">
    <source>
        <dbReference type="EMBL" id="TDF74175.1"/>
    </source>
</evidence>
<proteinExistence type="predicted"/>
<comment type="caution">
    <text evidence="1">The sequence shown here is derived from an EMBL/GenBank/DDBJ whole genome shotgun (WGS) entry which is preliminary data.</text>
</comment>
<gene>
    <name evidence="1" type="ORF">E0946_01750</name>
</gene>
<name>A0AC61QKL2_9BACT</name>
<dbReference type="Proteomes" id="UP000294588">
    <property type="component" value="Unassembled WGS sequence"/>
</dbReference>
<accession>A0AC61QKL2</accession>
<reference evidence="1" key="1">
    <citation type="submission" date="2019-03" db="EMBL/GenBank/DDBJ databases">
        <title>Candidatus Syntrophosphaera thermopropionivorans: a novel player in syntrophic propionate oxidation during anaerobic digestion.</title>
        <authorList>
            <person name="Dyksma S."/>
        </authorList>
    </citation>
    <scope>NUCLEOTIDE SEQUENCE</scope>
    <source>
        <strain evidence="1">W5</strain>
    </source>
</reference>
<organism evidence="1 2">
    <name type="scientific">Candidatus Syntrophosphaera thermopropionivorans</name>
    <dbReference type="NCBI Taxonomy" id="2593015"/>
    <lineage>
        <taxon>Bacteria</taxon>
        <taxon>Pseudomonadati</taxon>
        <taxon>Candidatus Cloacimonadota</taxon>
        <taxon>Candidatus Cloacimonadia</taxon>
        <taxon>Candidatus Cloacimonadales</taxon>
        <taxon>Candidatus Cloacimonadaceae</taxon>
        <taxon>Candidatus Syntrophosphaera</taxon>
    </lineage>
</organism>
<keyword evidence="2" id="KW-1185">Reference proteome</keyword>